<dbReference type="Proteomes" id="UP000003947">
    <property type="component" value="Unassembled WGS sequence"/>
</dbReference>
<dbReference type="CDD" id="cd08432">
    <property type="entry name" value="PBP2_GcdR_TrpI_HvrB_AmpR_like"/>
    <property type="match status" value="1"/>
</dbReference>
<dbReference type="eggNOG" id="COG0583">
    <property type="taxonomic scope" value="Bacteria"/>
</dbReference>
<dbReference type="SUPFAM" id="SSF53850">
    <property type="entry name" value="Periplasmic binding protein-like II"/>
    <property type="match status" value="1"/>
</dbReference>
<keyword evidence="7" id="KW-1185">Reference proteome</keyword>
<keyword evidence="2" id="KW-0805">Transcription regulation</keyword>
<dbReference type="PROSITE" id="PS50931">
    <property type="entry name" value="HTH_LYSR"/>
    <property type="match status" value="1"/>
</dbReference>
<keyword evidence="3" id="KW-0238">DNA-binding</keyword>
<evidence type="ECO:0000256" key="2">
    <source>
        <dbReference type="ARBA" id="ARBA00023015"/>
    </source>
</evidence>
<dbReference type="PANTHER" id="PTHR30537">
    <property type="entry name" value="HTH-TYPE TRANSCRIPTIONAL REGULATOR"/>
    <property type="match status" value="1"/>
</dbReference>
<dbReference type="InterPro" id="IPR005119">
    <property type="entry name" value="LysR_subst-bd"/>
</dbReference>
<feature type="domain" description="HTH lysR-type" evidence="5">
    <location>
        <begin position="7"/>
        <end position="64"/>
    </location>
</feature>
<dbReference type="PATRIC" id="fig|864069.3.peg.1605"/>
<organism evidence="6 7">
    <name type="scientific">Microvirga lotononidis</name>
    <dbReference type="NCBI Taxonomy" id="864069"/>
    <lineage>
        <taxon>Bacteria</taxon>
        <taxon>Pseudomonadati</taxon>
        <taxon>Pseudomonadota</taxon>
        <taxon>Alphaproteobacteria</taxon>
        <taxon>Hyphomicrobiales</taxon>
        <taxon>Methylobacteriaceae</taxon>
        <taxon>Microvirga</taxon>
    </lineage>
</organism>
<dbReference type="RefSeq" id="WP_009490383.1">
    <property type="nucleotide sequence ID" value="NZ_CP141050.1"/>
</dbReference>
<dbReference type="Gene3D" id="3.40.190.10">
    <property type="entry name" value="Periplasmic binding protein-like II"/>
    <property type="match status" value="2"/>
</dbReference>
<evidence type="ECO:0000256" key="3">
    <source>
        <dbReference type="ARBA" id="ARBA00023125"/>
    </source>
</evidence>
<accession>I4Z1N4</accession>
<dbReference type="GO" id="GO:0043565">
    <property type="term" value="F:sequence-specific DNA binding"/>
    <property type="evidence" value="ECO:0007669"/>
    <property type="project" value="TreeGrafter"/>
</dbReference>
<dbReference type="GO" id="GO:0003700">
    <property type="term" value="F:DNA-binding transcription factor activity"/>
    <property type="evidence" value="ECO:0007669"/>
    <property type="project" value="InterPro"/>
</dbReference>
<dbReference type="InterPro" id="IPR058163">
    <property type="entry name" value="LysR-type_TF_proteobact-type"/>
</dbReference>
<gene>
    <name evidence="6" type="ORF">MicloDRAFT_00014470</name>
</gene>
<dbReference type="InterPro" id="IPR036388">
    <property type="entry name" value="WH-like_DNA-bd_sf"/>
</dbReference>
<dbReference type="Gene3D" id="1.10.10.10">
    <property type="entry name" value="Winged helix-like DNA-binding domain superfamily/Winged helix DNA-binding domain"/>
    <property type="match status" value="1"/>
</dbReference>
<dbReference type="SUPFAM" id="SSF46785">
    <property type="entry name" value="Winged helix' DNA-binding domain"/>
    <property type="match status" value="1"/>
</dbReference>
<evidence type="ECO:0000256" key="4">
    <source>
        <dbReference type="ARBA" id="ARBA00023163"/>
    </source>
</evidence>
<evidence type="ECO:0000313" key="7">
    <source>
        <dbReference type="Proteomes" id="UP000003947"/>
    </source>
</evidence>
<name>I4Z1N4_9HYPH</name>
<dbReference type="InterPro" id="IPR036390">
    <property type="entry name" value="WH_DNA-bd_sf"/>
</dbReference>
<sequence precursor="true">MPRTHLPSTIGLRVVAALAQHGTASAASEALHLTQSAVSKQLKSIETLVGTPLFERTSQGLTPTEAGVIYIEQARIALGALETAAVRVAALHRAQPAILVHVLPIIGDRWFIPRFSRFAELHPEIEVEFTTYAAADTVEEADAVFRFGEGNWPGWRADYLLGRDVILVGAPHLIDRAGGINCVQDIRRFPVLEHRQTPLRWNDFAEASNLHDFAPIRITRFAYYSLVIRAAIGGQGLALVPRSLIPDEMESGQLVNPLGLGFQSRNCYWLTTQATKPVSGGLATLCEWLLHEARQTEPMEGTNTRAVGS</sequence>
<reference evidence="6 7" key="1">
    <citation type="submission" date="2012-02" db="EMBL/GenBank/DDBJ databases">
        <title>Improved High-Quality Draft sequence of Microvirga sp. WSM3557.</title>
        <authorList>
            <consortium name="US DOE Joint Genome Institute"/>
            <person name="Lucas S."/>
            <person name="Han J."/>
            <person name="Lapidus A."/>
            <person name="Cheng J.-F."/>
            <person name="Goodwin L."/>
            <person name="Pitluck S."/>
            <person name="Peters L."/>
            <person name="Zhang X."/>
            <person name="Detter J.C."/>
            <person name="Han C."/>
            <person name="Tapia R."/>
            <person name="Land M."/>
            <person name="Hauser L."/>
            <person name="Kyrpides N."/>
            <person name="Ivanova N."/>
            <person name="Pagani I."/>
            <person name="Brau L."/>
            <person name="Yates R."/>
            <person name="O'Hara G."/>
            <person name="Rui T."/>
            <person name="Howieson J."/>
            <person name="Reeve W."/>
            <person name="Woyke T."/>
        </authorList>
    </citation>
    <scope>NUCLEOTIDE SEQUENCE [LARGE SCALE GENOMIC DNA]</scope>
    <source>
        <strain evidence="6 7">WSM3557</strain>
    </source>
</reference>
<dbReference type="Pfam" id="PF03466">
    <property type="entry name" value="LysR_substrate"/>
    <property type="match status" value="1"/>
</dbReference>
<dbReference type="HOGENOM" id="CLU_039613_37_1_5"/>
<dbReference type="GO" id="GO:0006351">
    <property type="term" value="P:DNA-templated transcription"/>
    <property type="evidence" value="ECO:0007669"/>
    <property type="project" value="TreeGrafter"/>
</dbReference>
<keyword evidence="4" id="KW-0804">Transcription</keyword>
<dbReference type="PANTHER" id="PTHR30537:SF74">
    <property type="entry name" value="HTH-TYPE TRANSCRIPTIONAL REGULATOR TRPI"/>
    <property type="match status" value="1"/>
</dbReference>
<protein>
    <submittedName>
        <fullName evidence="6">Transcriptional regulator</fullName>
    </submittedName>
</protein>
<evidence type="ECO:0000256" key="1">
    <source>
        <dbReference type="ARBA" id="ARBA00009437"/>
    </source>
</evidence>
<evidence type="ECO:0000259" key="5">
    <source>
        <dbReference type="PROSITE" id="PS50931"/>
    </source>
</evidence>
<evidence type="ECO:0000313" key="6">
    <source>
        <dbReference type="EMBL" id="EIM30126.1"/>
    </source>
</evidence>
<dbReference type="AlphaFoldDB" id="I4Z1N4"/>
<comment type="similarity">
    <text evidence="1">Belongs to the LysR transcriptional regulatory family.</text>
</comment>
<dbReference type="Pfam" id="PF00126">
    <property type="entry name" value="HTH_1"/>
    <property type="match status" value="1"/>
</dbReference>
<dbReference type="OrthoDB" id="9804958at2"/>
<dbReference type="STRING" id="864069.MicloDRAFT_00014470"/>
<dbReference type="EMBL" id="JH660640">
    <property type="protein sequence ID" value="EIM30126.1"/>
    <property type="molecule type" value="Genomic_DNA"/>
</dbReference>
<dbReference type="InterPro" id="IPR000847">
    <property type="entry name" value="LysR_HTH_N"/>
</dbReference>
<dbReference type="PRINTS" id="PR00039">
    <property type="entry name" value="HTHLYSR"/>
</dbReference>
<proteinExistence type="inferred from homology"/>